<dbReference type="CDD" id="cd02549">
    <property type="entry name" value="Peptidase_C39A"/>
    <property type="match status" value="1"/>
</dbReference>
<feature type="signal peptide" evidence="1">
    <location>
        <begin position="1"/>
        <end position="23"/>
    </location>
</feature>
<dbReference type="PROSITE" id="PS51318">
    <property type="entry name" value="TAT"/>
    <property type="match status" value="1"/>
</dbReference>
<dbReference type="Gene3D" id="3.90.70.10">
    <property type="entry name" value="Cysteine proteinases"/>
    <property type="match status" value="1"/>
</dbReference>
<keyword evidence="4" id="KW-1185">Reference proteome</keyword>
<evidence type="ECO:0000256" key="1">
    <source>
        <dbReference type="SAM" id="SignalP"/>
    </source>
</evidence>
<dbReference type="Pfam" id="PF13529">
    <property type="entry name" value="Peptidase_C39_2"/>
    <property type="match status" value="1"/>
</dbReference>
<evidence type="ECO:0000313" key="3">
    <source>
        <dbReference type="EMBL" id="TWJ15029.1"/>
    </source>
</evidence>
<evidence type="ECO:0000313" key="4">
    <source>
        <dbReference type="Proteomes" id="UP000321617"/>
    </source>
</evidence>
<dbReference type="InterPro" id="IPR006311">
    <property type="entry name" value="TAT_signal"/>
</dbReference>
<sequence>MSSSMSRRSVLTAGLAATSTVFAAGTAVAREEEAALNGRRTDEGIEFHAWSGRGDWQRGERAGVEVVSRPRSGIRIDEPVETIDYTDPHTGTTQSWEIATWTSPEHRGRVAAGELIPSWNAATPAGTFVQIDLRARYQDDTHSPWFVMGRWASGDGDMIRTSVNRQGDPRSTIYTDTFSVDDPATTRVVGYRLRVVLHRLAGTDVTPTVWRVGAMASHVPDRFEVPATVPGVATGVELEVPRYSQSVHSGQYPEYGGGGQAWCSPTSSQMVLEFFGRTVAPEDLAWVNPDYDDPQICHAARYTFDAAYDGCGNWPFNAAYAATFHDMDAVITRMGSLADVEALIAAGFPVITSQSFLEEELPGAGYGTAGHLMVVIGFTEDGDVIANDPASPSNEAVRRVYDRRAFENIFLRTRRKAADGSIAGGSGGVCYLFKPRDREWPRHLRIGC</sequence>
<dbReference type="InterPro" id="IPR039564">
    <property type="entry name" value="Peptidase_C39-like"/>
</dbReference>
<feature type="domain" description="Peptidase C39-like" evidence="2">
    <location>
        <begin position="238"/>
        <end position="390"/>
    </location>
</feature>
<dbReference type="Proteomes" id="UP000321617">
    <property type="component" value="Unassembled WGS sequence"/>
</dbReference>
<keyword evidence="1" id="KW-0732">Signal</keyword>
<reference evidence="3 4" key="1">
    <citation type="journal article" date="2013" name="Stand. Genomic Sci.">
        <title>Genomic Encyclopedia of Type Strains, Phase I: The one thousand microbial genomes (KMG-I) project.</title>
        <authorList>
            <person name="Kyrpides N.C."/>
            <person name="Woyke T."/>
            <person name="Eisen J.A."/>
            <person name="Garrity G."/>
            <person name="Lilburn T.G."/>
            <person name="Beck B.J."/>
            <person name="Whitman W.B."/>
            <person name="Hugenholtz P."/>
            <person name="Klenk H.P."/>
        </authorList>
    </citation>
    <scope>NUCLEOTIDE SEQUENCE [LARGE SCALE GENOMIC DNA]</scope>
    <source>
        <strain evidence="3 4">DSM 45044</strain>
    </source>
</reference>
<dbReference type="OrthoDB" id="9789941at2"/>
<accession>A0A562VAW1</accession>
<proteinExistence type="predicted"/>
<gene>
    <name evidence="3" type="ORF">LX16_0726</name>
</gene>
<evidence type="ECO:0000259" key="2">
    <source>
        <dbReference type="Pfam" id="PF13529"/>
    </source>
</evidence>
<organism evidence="3 4">
    <name type="scientific">Stackebrandtia albiflava</name>
    <dbReference type="NCBI Taxonomy" id="406432"/>
    <lineage>
        <taxon>Bacteria</taxon>
        <taxon>Bacillati</taxon>
        <taxon>Actinomycetota</taxon>
        <taxon>Actinomycetes</taxon>
        <taxon>Glycomycetales</taxon>
        <taxon>Glycomycetaceae</taxon>
        <taxon>Stackebrandtia</taxon>
    </lineage>
</organism>
<protein>
    <submittedName>
        <fullName evidence="3">Peptidase C39-like protein</fullName>
    </submittedName>
</protein>
<comment type="caution">
    <text evidence="3">The sequence shown here is derived from an EMBL/GenBank/DDBJ whole genome shotgun (WGS) entry which is preliminary data.</text>
</comment>
<feature type="chain" id="PRO_5039392901" evidence="1">
    <location>
        <begin position="24"/>
        <end position="448"/>
    </location>
</feature>
<dbReference type="EMBL" id="VLLL01000005">
    <property type="protein sequence ID" value="TWJ15029.1"/>
    <property type="molecule type" value="Genomic_DNA"/>
</dbReference>
<dbReference type="AlphaFoldDB" id="A0A562VAW1"/>
<dbReference type="RefSeq" id="WP_147133031.1">
    <property type="nucleotide sequence ID" value="NZ_BAABIJ010000001.1"/>
</dbReference>
<name>A0A562VAW1_9ACTN</name>
<dbReference type="InterPro" id="IPR039563">
    <property type="entry name" value="Peptidase_C39_single_dom"/>
</dbReference>